<protein>
    <submittedName>
        <fullName evidence="8">PP2C-domain-containing protein</fullName>
    </submittedName>
</protein>
<dbReference type="InterPro" id="IPR015655">
    <property type="entry name" value="PP2C"/>
</dbReference>
<feature type="compositionally biased region" description="Low complexity" evidence="6">
    <location>
        <begin position="7"/>
        <end position="20"/>
    </location>
</feature>
<feature type="region of interest" description="Disordered" evidence="6">
    <location>
        <begin position="192"/>
        <end position="215"/>
    </location>
</feature>
<evidence type="ECO:0000313" key="9">
    <source>
        <dbReference type="Proteomes" id="UP001174691"/>
    </source>
</evidence>
<comment type="caution">
    <text evidence="8">The sequence shown here is derived from an EMBL/GenBank/DDBJ whole genome shotgun (WGS) entry which is preliminary data.</text>
</comment>
<keyword evidence="9" id="KW-1185">Reference proteome</keyword>
<reference evidence="8" key="1">
    <citation type="submission" date="2022-07" db="EMBL/GenBank/DDBJ databases">
        <title>Fungi with potential for degradation of polypropylene.</title>
        <authorList>
            <person name="Gostincar C."/>
        </authorList>
    </citation>
    <scope>NUCLEOTIDE SEQUENCE</scope>
    <source>
        <strain evidence="8">EXF-13287</strain>
    </source>
</reference>
<dbReference type="CDD" id="cd00143">
    <property type="entry name" value="PP2Cc"/>
    <property type="match status" value="1"/>
</dbReference>
<dbReference type="EMBL" id="JANBVN010000018">
    <property type="protein sequence ID" value="KAJ9161851.1"/>
    <property type="molecule type" value="Genomic_DNA"/>
</dbReference>
<name>A0AA38SBU1_9PEZI</name>
<gene>
    <name evidence="8" type="ORF">NKR19_g1914</name>
</gene>
<organism evidence="8 9">
    <name type="scientific">Coniochaeta hoffmannii</name>
    <dbReference type="NCBI Taxonomy" id="91930"/>
    <lineage>
        <taxon>Eukaryota</taxon>
        <taxon>Fungi</taxon>
        <taxon>Dikarya</taxon>
        <taxon>Ascomycota</taxon>
        <taxon>Pezizomycotina</taxon>
        <taxon>Sordariomycetes</taxon>
        <taxon>Sordariomycetidae</taxon>
        <taxon>Coniochaetales</taxon>
        <taxon>Coniochaetaceae</taxon>
        <taxon>Coniochaeta</taxon>
    </lineage>
</organism>
<keyword evidence="4 5" id="KW-0904">Protein phosphatase</keyword>
<evidence type="ECO:0000313" key="8">
    <source>
        <dbReference type="EMBL" id="KAJ9161851.1"/>
    </source>
</evidence>
<proteinExistence type="inferred from homology"/>
<dbReference type="InterPro" id="IPR000222">
    <property type="entry name" value="PP2C_BS"/>
</dbReference>
<feature type="domain" description="PPM-type phosphatase" evidence="7">
    <location>
        <begin position="160"/>
        <end position="490"/>
    </location>
</feature>
<evidence type="ECO:0000256" key="3">
    <source>
        <dbReference type="ARBA" id="ARBA00022801"/>
    </source>
</evidence>
<dbReference type="PANTHER" id="PTHR13832">
    <property type="entry name" value="PROTEIN PHOSPHATASE 2C"/>
    <property type="match status" value="1"/>
</dbReference>
<feature type="compositionally biased region" description="Basic and acidic residues" evidence="6">
    <location>
        <begin position="600"/>
        <end position="610"/>
    </location>
</feature>
<dbReference type="FunFam" id="3.60.40.10:FF:000078">
    <property type="entry name" value="Protein phosphatase 2C, putative"/>
    <property type="match status" value="1"/>
</dbReference>
<dbReference type="InterPro" id="IPR036457">
    <property type="entry name" value="PPM-type-like_dom_sf"/>
</dbReference>
<evidence type="ECO:0000256" key="6">
    <source>
        <dbReference type="SAM" id="MobiDB-lite"/>
    </source>
</evidence>
<evidence type="ECO:0000259" key="7">
    <source>
        <dbReference type="PROSITE" id="PS51746"/>
    </source>
</evidence>
<evidence type="ECO:0000256" key="2">
    <source>
        <dbReference type="ARBA" id="ARBA00022723"/>
    </source>
</evidence>
<dbReference type="Pfam" id="PF00481">
    <property type="entry name" value="PP2C"/>
    <property type="match status" value="2"/>
</dbReference>
<dbReference type="SMART" id="SM00332">
    <property type="entry name" value="PP2Cc"/>
    <property type="match status" value="1"/>
</dbReference>
<accession>A0AA38SBU1</accession>
<dbReference type="AlphaFoldDB" id="A0AA38SBU1"/>
<dbReference type="GO" id="GO:0046872">
    <property type="term" value="F:metal ion binding"/>
    <property type="evidence" value="ECO:0007669"/>
    <property type="project" value="UniProtKB-KW"/>
</dbReference>
<dbReference type="Proteomes" id="UP001174691">
    <property type="component" value="Unassembled WGS sequence"/>
</dbReference>
<dbReference type="GO" id="GO:0004722">
    <property type="term" value="F:protein serine/threonine phosphatase activity"/>
    <property type="evidence" value="ECO:0007669"/>
    <property type="project" value="InterPro"/>
</dbReference>
<comment type="similarity">
    <text evidence="1 5">Belongs to the PP2C family.</text>
</comment>
<feature type="compositionally biased region" description="Polar residues" evidence="6">
    <location>
        <begin position="95"/>
        <end position="127"/>
    </location>
</feature>
<evidence type="ECO:0000256" key="4">
    <source>
        <dbReference type="ARBA" id="ARBA00022912"/>
    </source>
</evidence>
<dbReference type="Gene3D" id="3.60.40.10">
    <property type="entry name" value="PPM-type phosphatase domain"/>
    <property type="match status" value="1"/>
</dbReference>
<dbReference type="PANTHER" id="PTHR13832:SF837">
    <property type="entry name" value="PROTEIN PHOSPHATASE 2C-LIKE DOMAIN-CONTAINING PROTEIN 1"/>
    <property type="match status" value="1"/>
</dbReference>
<feature type="region of interest" description="Disordered" evidence="6">
    <location>
        <begin position="1"/>
        <end position="138"/>
    </location>
</feature>
<evidence type="ECO:0000256" key="1">
    <source>
        <dbReference type="ARBA" id="ARBA00006702"/>
    </source>
</evidence>
<dbReference type="SUPFAM" id="SSF81606">
    <property type="entry name" value="PP2C-like"/>
    <property type="match status" value="1"/>
</dbReference>
<keyword evidence="2" id="KW-0479">Metal-binding</keyword>
<evidence type="ECO:0000256" key="5">
    <source>
        <dbReference type="RuleBase" id="RU003465"/>
    </source>
</evidence>
<feature type="region of interest" description="Disordered" evidence="6">
    <location>
        <begin position="544"/>
        <end position="610"/>
    </location>
</feature>
<dbReference type="InterPro" id="IPR001932">
    <property type="entry name" value="PPM-type_phosphatase-like_dom"/>
</dbReference>
<feature type="compositionally biased region" description="Polar residues" evidence="6">
    <location>
        <begin position="561"/>
        <end position="573"/>
    </location>
</feature>
<feature type="compositionally biased region" description="Polar residues" evidence="6">
    <location>
        <begin position="67"/>
        <end position="78"/>
    </location>
</feature>
<dbReference type="PROSITE" id="PS51746">
    <property type="entry name" value="PPM_2"/>
    <property type="match status" value="1"/>
</dbReference>
<dbReference type="PROSITE" id="PS01032">
    <property type="entry name" value="PPM_1"/>
    <property type="match status" value="1"/>
</dbReference>
<sequence length="610" mass="64213">MFGGGSNSSPPKSDNSNTSDTAGGQQEKTDEKPPSPDANNAENASGDAAPSPIKTSDQAALGEKRSGNGSPPSAGTSADQKKRRSSGVSGRASSLIAQAKNSLFTQVGSRSNNDADSEAKSSNQTPLQKLGKQDQALAVPQGQHNNAAGESLPGPRSTFRVGVWEDRNKKCRRTMEDTHAFLYNFLHTPAPALGSEAGSQKSQKPGDDPAPTQDMIETDNGYFAIFDGHAGTFAADWCGKKLHLILEEIIRKNPNAPIPELLDQTFTSVDAQLEKLPLKNSGCTAAIAVLRWEDRVPSNQSATGSQAIAPAVARAAEEALKSKDTESSDSTSTTEVAHAKLKNAATRQRVLYTANVGDARIILCRSGKALRLSYDHKGSDENEGKRIANAGGLILNNRVNGVLAVTRALGDTYMKDLVTGHPYTTETVIQPELDEFIIIACDGLWDVCSDQEAVDLVRGVNEPVSAAKMLVDHALARFSTDNLSCMVVRFDKNQLLENQSSTAIGVEGDASTGSTGGGRLTEAEKIVTVTRQKIAEGAAPAVGISASNSGKGHDPVAAPGSQEQDSVASTGFTPTMIEGPVEEEPSSYDSPEATPNLEATKMDIDSPAKS</sequence>
<keyword evidence="3 5" id="KW-0378">Hydrolase</keyword>